<feature type="chain" id="PRO_5040365346" evidence="1">
    <location>
        <begin position="22"/>
        <end position="163"/>
    </location>
</feature>
<organism evidence="2 3">
    <name type="scientific">Rhizodiscina lignyota</name>
    <dbReference type="NCBI Taxonomy" id="1504668"/>
    <lineage>
        <taxon>Eukaryota</taxon>
        <taxon>Fungi</taxon>
        <taxon>Dikarya</taxon>
        <taxon>Ascomycota</taxon>
        <taxon>Pezizomycotina</taxon>
        <taxon>Dothideomycetes</taxon>
        <taxon>Pleosporomycetidae</taxon>
        <taxon>Aulographales</taxon>
        <taxon>Rhizodiscinaceae</taxon>
        <taxon>Rhizodiscina</taxon>
    </lineage>
</organism>
<keyword evidence="3" id="KW-1185">Reference proteome</keyword>
<keyword evidence="1" id="KW-0732">Signal</keyword>
<evidence type="ECO:0000313" key="3">
    <source>
        <dbReference type="Proteomes" id="UP000799772"/>
    </source>
</evidence>
<sequence length="163" mass="17883">MAPKIISALTLLSAFFLGVRGGYVVCDYANSIQSDIHDPTNDIGNTINQFCGDVAGWKAILNPVSHQVTSSDGMATVSFTIKNSRTSKHCQQALNDIASIFLHRQDGTGPADCQYRVGTWYSESAQDEMYELYLVENLFEPVNQGVNPATCNSQQLFKYNFGG</sequence>
<evidence type="ECO:0000313" key="2">
    <source>
        <dbReference type="EMBL" id="KAF2100213.1"/>
    </source>
</evidence>
<comment type="caution">
    <text evidence="2">The sequence shown here is derived from an EMBL/GenBank/DDBJ whole genome shotgun (WGS) entry which is preliminary data.</text>
</comment>
<name>A0A9P4M7A6_9PEZI</name>
<protein>
    <submittedName>
        <fullName evidence="2">Uncharacterized protein</fullName>
    </submittedName>
</protein>
<proteinExistence type="predicted"/>
<accession>A0A9P4M7A6</accession>
<feature type="signal peptide" evidence="1">
    <location>
        <begin position="1"/>
        <end position="21"/>
    </location>
</feature>
<gene>
    <name evidence="2" type="ORF">NA57DRAFT_73826</name>
</gene>
<evidence type="ECO:0000256" key="1">
    <source>
        <dbReference type="SAM" id="SignalP"/>
    </source>
</evidence>
<dbReference type="AlphaFoldDB" id="A0A9P4M7A6"/>
<dbReference type="EMBL" id="ML978124">
    <property type="protein sequence ID" value="KAF2100213.1"/>
    <property type="molecule type" value="Genomic_DNA"/>
</dbReference>
<dbReference type="Proteomes" id="UP000799772">
    <property type="component" value="Unassembled WGS sequence"/>
</dbReference>
<reference evidence="2" key="1">
    <citation type="journal article" date="2020" name="Stud. Mycol.">
        <title>101 Dothideomycetes genomes: a test case for predicting lifestyles and emergence of pathogens.</title>
        <authorList>
            <person name="Haridas S."/>
            <person name="Albert R."/>
            <person name="Binder M."/>
            <person name="Bloem J."/>
            <person name="Labutti K."/>
            <person name="Salamov A."/>
            <person name="Andreopoulos B."/>
            <person name="Baker S."/>
            <person name="Barry K."/>
            <person name="Bills G."/>
            <person name="Bluhm B."/>
            <person name="Cannon C."/>
            <person name="Castanera R."/>
            <person name="Culley D."/>
            <person name="Daum C."/>
            <person name="Ezra D."/>
            <person name="Gonzalez J."/>
            <person name="Henrissat B."/>
            <person name="Kuo A."/>
            <person name="Liang C."/>
            <person name="Lipzen A."/>
            <person name="Lutzoni F."/>
            <person name="Magnuson J."/>
            <person name="Mondo S."/>
            <person name="Nolan M."/>
            <person name="Ohm R."/>
            <person name="Pangilinan J."/>
            <person name="Park H.-J."/>
            <person name="Ramirez L."/>
            <person name="Alfaro M."/>
            <person name="Sun H."/>
            <person name="Tritt A."/>
            <person name="Yoshinaga Y."/>
            <person name="Zwiers L.-H."/>
            <person name="Turgeon B."/>
            <person name="Goodwin S."/>
            <person name="Spatafora J."/>
            <person name="Crous P."/>
            <person name="Grigoriev I."/>
        </authorList>
    </citation>
    <scope>NUCLEOTIDE SEQUENCE</scope>
    <source>
        <strain evidence="2">CBS 133067</strain>
    </source>
</reference>